<organism evidence="1 2">
    <name type="scientific">Lachnellula arida</name>
    <dbReference type="NCBI Taxonomy" id="1316785"/>
    <lineage>
        <taxon>Eukaryota</taxon>
        <taxon>Fungi</taxon>
        <taxon>Dikarya</taxon>
        <taxon>Ascomycota</taxon>
        <taxon>Pezizomycotina</taxon>
        <taxon>Leotiomycetes</taxon>
        <taxon>Helotiales</taxon>
        <taxon>Lachnaceae</taxon>
        <taxon>Lachnellula</taxon>
    </lineage>
</organism>
<sequence length="312" mass="35156">MVVQSTGIGALPNEKILTDQILLSVFSHLSTRELLPITPSCHLFHDVILRILELRLREAAANPNHKLILECYHPSAKFYTPYLYCEYLGTPGLSPDDHCVWGEEGVGSLGKLSNLYSYFRPLKPDANRRALRLHPAVSPAGAVNPDEQLVCQDINLESHELFSQLVTVTNLVKLGPKPGIFKSSVNIGQGLTRVWRDWLSDRVTCEKEDPKEREKRLLWSDARNNVGMRMQVTPGPEVPPAPVFRRDEDPSVSYTLQYEGELYCETLDDLWLIYEIELAVRSSQLLLALEQSLGQETTHTGKSSVVISSWVH</sequence>
<evidence type="ECO:0000313" key="2">
    <source>
        <dbReference type="Proteomes" id="UP000469559"/>
    </source>
</evidence>
<evidence type="ECO:0000313" key="1">
    <source>
        <dbReference type="EMBL" id="TVY13629.1"/>
    </source>
</evidence>
<dbReference type="Proteomes" id="UP000469559">
    <property type="component" value="Unassembled WGS sequence"/>
</dbReference>
<evidence type="ECO:0008006" key="3">
    <source>
        <dbReference type="Google" id="ProtNLM"/>
    </source>
</evidence>
<accession>A0A8T9B4Y5</accession>
<keyword evidence="2" id="KW-1185">Reference proteome</keyword>
<gene>
    <name evidence="1" type="ORF">LARI1_G008732</name>
</gene>
<protein>
    <recommendedName>
        <fullName evidence="3">F-box domain-containing protein</fullName>
    </recommendedName>
</protein>
<dbReference type="OrthoDB" id="9981546at2759"/>
<dbReference type="EMBL" id="QGMF01000900">
    <property type="protein sequence ID" value="TVY13629.1"/>
    <property type="molecule type" value="Genomic_DNA"/>
</dbReference>
<name>A0A8T9B4Y5_9HELO</name>
<comment type="caution">
    <text evidence="1">The sequence shown here is derived from an EMBL/GenBank/DDBJ whole genome shotgun (WGS) entry which is preliminary data.</text>
</comment>
<proteinExistence type="predicted"/>
<reference evidence="1 2" key="1">
    <citation type="submission" date="2018-05" db="EMBL/GenBank/DDBJ databases">
        <title>Whole genome sequencing for identification of molecular markers to develop diagnostic detection tools for the regulated plant pathogen Lachnellula willkommii.</title>
        <authorList>
            <person name="Giroux E."/>
            <person name="Bilodeau G."/>
        </authorList>
    </citation>
    <scope>NUCLEOTIDE SEQUENCE [LARGE SCALE GENOMIC DNA]</scope>
    <source>
        <strain evidence="1 2">CBS 203.66</strain>
    </source>
</reference>
<dbReference type="AlphaFoldDB" id="A0A8T9B4Y5"/>